<dbReference type="Proteomes" id="UP000801492">
    <property type="component" value="Unassembled WGS sequence"/>
</dbReference>
<evidence type="ECO:0000313" key="2">
    <source>
        <dbReference type="Proteomes" id="UP000801492"/>
    </source>
</evidence>
<reference evidence="1" key="1">
    <citation type="submission" date="2019-08" db="EMBL/GenBank/DDBJ databases">
        <title>The genome of the North American firefly Photinus pyralis.</title>
        <authorList>
            <consortium name="Photinus pyralis genome working group"/>
            <person name="Fallon T.R."/>
            <person name="Sander Lower S.E."/>
            <person name="Weng J.-K."/>
        </authorList>
    </citation>
    <scope>NUCLEOTIDE SEQUENCE</scope>
    <source>
        <strain evidence="1">TRF0915ILg1</strain>
        <tissue evidence="1">Whole body</tissue>
    </source>
</reference>
<dbReference type="OrthoDB" id="6627600at2759"/>
<evidence type="ECO:0000313" key="1">
    <source>
        <dbReference type="EMBL" id="KAF2902162.1"/>
    </source>
</evidence>
<dbReference type="PANTHER" id="PTHR45913">
    <property type="entry name" value="EPM2A-INTERACTING PROTEIN 1"/>
    <property type="match status" value="1"/>
</dbReference>
<dbReference type="PANTHER" id="PTHR45913:SF19">
    <property type="entry name" value="LOW QUALITY PROTEIN: ZINC FINGER BED DOMAIN-CONTAINING PROTEIN 5-LIKE"/>
    <property type="match status" value="1"/>
</dbReference>
<accession>A0A8K0DEN6</accession>
<organism evidence="1 2">
    <name type="scientific">Ignelater luminosus</name>
    <name type="common">Cucubano</name>
    <name type="synonym">Pyrophorus luminosus</name>
    <dbReference type="NCBI Taxonomy" id="2038154"/>
    <lineage>
        <taxon>Eukaryota</taxon>
        <taxon>Metazoa</taxon>
        <taxon>Ecdysozoa</taxon>
        <taxon>Arthropoda</taxon>
        <taxon>Hexapoda</taxon>
        <taxon>Insecta</taxon>
        <taxon>Pterygota</taxon>
        <taxon>Neoptera</taxon>
        <taxon>Endopterygota</taxon>
        <taxon>Coleoptera</taxon>
        <taxon>Polyphaga</taxon>
        <taxon>Elateriformia</taxon>
        <taxon>Elateroidea</taxon>
        <taxon>Elateridae</taxon>
        <taxon>Agrypninae</taxon>
        <taxon>Pyrophorini</taxon>
        <taxon>Ignelater</taxon>
    </lineage>
</organism>
<gene>
    <name evidence="1" type="ORF">ILUMI_04020</name>
</gene>
<dbReference type="AlphaFoldDB" id="A0A8K0DEN6"/>
<dbReference type="EMBL" id="VTPC01001382">
    <property type="protein sequence ID" value="KAF2902162.1"/>
    <property type="molecule type" value="Genomic_DNA"/>
</dbReference>
<keyword evidence="2" id="KW-1185">Reference proteome</keyword>
<sequence>MCTKSHADNICTDDARAVIGAQSDLAQKLKGKKPTLVSTNCVIHRQALASKTLPQNLRQTLDSATDVVNYIKNSLLFTLLCEDLDFDHRVLLFDMYVGCLKAVDDTPS</sequence>
<comment type="caution">
    <text evidence="1">The sequence shown here is derived from an EMBL/GenBank/DDBJ whole genome shotgun (WGS) entry which is preliminary data.</text>
</comment>
<name>A0A8K0DEN6_IGNLU</name>
<evidence type="ECO:0008006" key="3">
    <source>
        <dbReference type="Google" id="ProtNLM"/>
    </source>
</evidence>
<proteinExistence type="predicted"/>
<protein>
    <recommendedName>
        <fullName evidence="3">Zinc finger BED domain-containing protein 5</fullName>
    </recommendedName>
</protein>